<dbReference type="InterPro" id="IPR051545">
    <property type="entry name" value="NAD(P)H_dehydrogenase_qn"/>
</dbReference>
<dbReference type="PANTHER" id="PTHR10204:SF34">
    <property type="entry name" value="NAD(P)H DEHYDROGENASE [QUINONE] 1 ISOFORM 1"/>
    <property type="match status" value="1"/>
</dbReference>
<comment type="caution">
    <text evidence="4">The sequence shown here is derived from an EMBL/GenBank/DDBJ whole genome shotgun (WGS) entry which is preliminary data.</text>
</comment>
<proteinExistence type="inferred from homology"/>
<sequence length="238" mass="26139">MKVHIVHAHSEGDSFVNAMKTVIADQFAADGHEVSLSDLYAKGFNPVASPADFGDRRDPGRLVYTLEQRHNYQGGTLAADIVAELEPVLAADMLVFTFPIYWFGAPAILKGWFDRVLLSGVCYGGKRVYGQGGLAGKRSFAAMSLGGRHDMFGERGLHGELVQGMMRHLFQGTLGYVGTTVLDPFIGFNVPYISLEARTALLEELRRTVADIDRRPVLPVPDLNRFDDRFAPLPENAA</sequence>
<evidence type="ECO:0000313" key="4">
    <source>
        <dbReference type="EMBL" id="GGZ00740.1"/>
    </source>
</evidence>
<dbReference type="SUPFAM" id="SSF52218">
    <property type="entry name" value="Flavoproteins"/>
    <property type="match status" value="1"/>
</dbReference>
<dbReference type="PANTHER" id="PTHR10204">
    <property type="entry name" value="NAD P H OXIDOREDUCTASE-RELATED"/>
    <property type="match status" value="1"/>
</dbReference>
<dbReference type="EMBL" id="BMZA01000003">
    <property type="protein sequence ID" value="GGZ00740.1"/>
    <property type="molecule type" value="Genomic_DNA"/>
</dbReference>
<dbReference type="Gene3D" id="3.40.50.360">
    <property type="match status" value="1"/>
</dbReference>
<dbReference type="GO" id="GO:0003955">
    <property type="term" value="F:NAD(P)H dehydrogenase (quinone) activity"/>
    <property type="evidence" value="ECO:0007669"/>
    <property type="project" value="TreeGrafter"/>
</dbReference>
<evidence type="ECO:0000256" key="1">
    <source>
        <dbReference type="ARBA" id="ARBA00006252"/>
    </source>
</evidence>
<dbReference type="InterPro" id="IPR029039">
    <property type="entry name" value="Flavoprotein-like_sf"/>
</dbReference>
<reference evidence="4" key="2">
    <citation type="submission" date="2020-09" db="EMBL/GenBank/DDBJ databases">
        <authorList>
            <person name="Sun Q."/>
            <person name="Kim S."/>
        </authorList>
    </citation>
    <scope>NUCLEOTIDE SEQUENCE</scope>
    <source>
        <strain evidence="4">KCTC 32255</strain>
    </source>
</reference>
<gene>
    <name evidence="4" type="ORF">GCM10011614_14770</name>
</gene>
<organism evidence="4 5">
    <name type="scientific">Novosphingobium colocasiae</name>
    <dbReference type="NCBI Taxonomy" id="1256513"/>
    <lineage>
        <taxon>Bacteria</taxon>
        <taxon>Pseudomonadati</taxon>
        <taxon>Pseudomonadota</taxon>
        <taxon>Alphaproteobacteria</taxon>
        <taxon>Sphingomonadales</taxon>
        <taxon>Sphingomonadaceae</taxon>
        <taxon>Novosphingobium</taxon>
    </lineage>
</organism>
<dbReference type="Proteomes" id="UP000648075">
    <property type="component" value="Unassembled WGS sequence"/>
</dbReference>
<feature type="domain" description="Flavodoxin-like fold" evidence="3">
    <location>
        <begin position="1"/>
        <end position="205"/>
    </location>
</feature>
<evidence type="ECO:0000256" key="2">
    <source>
        <dbReference type="ARBA" id="ARBA00023002"/>
    </source>
</evidence>
<dbReference type="GO" id="GO:0005829">
    <property type="term" value="C:cytosol"/>
    <property type="evidence" value="ECO:0007669"/>
    <property type="project" value="TreeGrafter"/>
</dbReference>
<reference evidence="4" key="1">
    <citation type="journal article" date="2014" name="Int. J. Syst. Evol. Microbiol.">
        <title>Complete genome sequence of Corynebacterium casei LMG S-19264T (=DSM 44701T), isolated from a smear-ripened cheese.</title>
        <authorList>
            <consortium name="US DOE Joint Genome Institute (JGI-PGF)"/>
            <person name="Walter F."/>
            <person name="Albersmeier A."/>
            <person name="Kalinowski J."/>
            <person name="Ruckert C."/>
        </authorList>
    </citation>
    <scope>NUCLEOTIDE SEQUENCE</scope>
    <source>
        <strain evidence="4">KCTC 32255</strain>
    </source>
</reference>
<accession>A0A918UFM0</accession>
<evidence type="ECO:0000259" key="3">
    <source>
        <dbReference type="Pfam" id="PF02525"/>
    </source>
</evidence>
<dbReference type="AlphaFoldDB" id="A0A918UFM0"/>
<comment type="similarity">
    <text evidence="1">Belongs to the NAD(P)H dehydrogenase (quinone) family.</text>
</comment>
<dbReference type="Pfam" id="PF02525">
    <property type="entry name" value="Flavodoxin_2"/>
    <property type="match status" value="1"/>
</dbReference>
<protein>
    <submittedName>
        <fullName evidence="4">NAD(P)H quinone oxidoreductase</fullName>
    </submittedName>
</protein>
<dbReference type="InterPro" id="IPR003680">
    <property type="entry name" value="Flavodoxin_fold"/>
</dbReference>
<evidence type="ECO:0000313" key="5">
    <source>
        <dbReference type="Proteomes" id="UP000648075"/>
    </source>
</evidence>
<dbReference type="RefSeq" id="WP_189620510.1">
    <property type="nucleotide sequence ID" value="NZ_BMZA01000003.1"/>
</dbReference>
<keyword evidence="2" id="KW-0560">Oxidoreductase</keyword>
<keyword evidence="5" id="KW-1185">Reference proteome</keyword>
<name>A0A918UFM0_9SPHN</name>